<dbReference type="AlphaFoldDB" id="Q727Y3"/>
<dbReference type="EnsemblBacteria" id="AAS97193">
    <property type="protein sequence ID" value="AAS97193"/>
    <property type="gene ID" value="DVU_2721"/>
</dbReference>
<organism evidence="2 3">
    <name type="scientific">Nitratidesulfovibrio vulgaris (strain ATCC 29579 / DSM 644 / CCUG 34227 / NCIMB 8303 / VKM B-1760 / Hildenborough)</name>
    <name type="common">Desulfovibrio vulgaris</name>
    <dbReference type="NCBI Taxonomy" id="882"/>
    <lineage>
        <taxon>Bacteria</taxon>
        <taxon>Pseudomonadati</taxon>
        <taxon>Thermodesulfobacteriota</taxon>
        <taxon>Desulfovibrionia</taxon>
        <taxon>Desulfovibrionales</taxon>
        <taxon>Desulfovibrionaceae</taxon>
        <taxon>Nitratidesulfovibrio</taxon>
    </lineage>
</organism>
<reference evidence="2 3" key="1">
    <citation type="journal article" date="2004" name="Nat. Biotechnol.">
        <title>The genome sequence of the anaerobic, sulfate-reducing bacterium Desulfovibrio vulgaris Hildenborough.</title>
        <authorList>
            <person name="Heidelberg J.F."/>
            <person name="Seshadri R."/>
            <person name="Haveman S.A."/>
            <person name="Hemme C.L."/>
            <person name="Paulsen I.T."/>
            <person name="Kolonay J.F."/>
            <person name="Eisen J.A."/>
            <person name="Ward N."/>
            <person name="Methe B."/>
            <person name="Brinkac L.M."/>
            <person name="Daugherty S.C."/>
            <person name="Deboy R.T."/>
            <person name="Dodson R.J."/>
            <person name="Durkin A.S."/>
            <person name="Madupu R."/>
            <person name="Nelson W.C."/>
            <person name="Sullivan S.A."/>
            <person name="Fouts D."/>
            <person name="Haft D.H."/>
            <person name="Selengut J."/>
            <person name="Peterson J.D."/>
            <person name="Davidsen T.M."/>
            <person name="Zafar N."/>
            <person name="Zhou L."/>
            <person name="Radune D."/>
            <person name="Dimitrov G."/>
            <person name="Hance M."/>
            <person name="Tran K."/>
            <person name="Khouri H."/>
            <person name="Gill J."/>
            <person name="Utterback T.R."/>
            <person name="Feldblyum T.V."/>
            <person name="Wall J.D."/>
            <person name="Voordouw G."/>
            <person name="Fraser C.M."/>
        </authorList>
    </citation>
    <scope>NUCLEOTIDE SEQUENCE [LARGE SCALE GENOMIC DNA]</scope>
    <source>
        <strain evidence="3">ATCC 29579 / DSM 644 / NCIMB 8303 / VKM B-1760 / Hildenborough</strain>
    </source>
</reference>
<dbReference type="RefSeq" id="WP_010939989.1">
    <property type="nucleotide sequence ID" value="NC_002937.3"/>
</dbReference>
<evidence type="ECO:0000313" key="3">
    <source>
        <dbReference type="Proteomes" id="UP000002194"/>
    </source>
</evidence>
<dbReference type="EMBL" id="AE017285">
    <property type="protein sequence ID" value="AAS97193.1"/>
    <property type="molecule type" value="Genomic_DNA"/>
</dbReference>
<name>Q727Y3_NITV2</name>
<evidence type="ECO:0000259" key="1">
    <source>
        <dbReference type="Pfam" id="PF10145"/>
    </source>
</evidence>
<dbReference type="STRING" id="882.DVU_2721"/>
<protein>
    <submittedName>
        <fullName evidence="2">Phage tail tape measure protein, TP901 family, putative</fullName>
    </submittedName>
</protein>
<evidence type="ECO:0000313" key="2">
    <source>
        <dbReference type="EMBL" id="AAS97193.1"/>
    </source>
</evidence>
<accession>Q727Y3</accession>
<dbReference type="Proteomes" id="UP000002194">
    <property type="component" value="Chromosome"/>
</dbReference>
<sequence>MGDMALQLRLQLRDQMGARATRALEDVRRAAGGASTAASALGRNTAALGRVNFNGMVQGLKRVEQAATAAMRGLKRMGGTASEVMKAAGGVGAGAMAGGYVAGRALAPAISYESKLASMANVAFNDRDAAGRMAGMKELDAAVKRATDVGGGSREQAADALNTMLAMGMKSDTATNLLPQLQKAATASGADVNELAQVVMKGMEQGFFTEAQVGEAIDKAVKAGEAGQFELKDMARWLPQIMANAKGMKGMAGYEAILASLQGVSVVTGTNDQAGNALFNLLGKVTSADTALDFKKQGIDLHGTLAKATANGQLPLDAFVELVERQVVGKDKRFQSIKAQMATAKDGEKMALMEQAADLLQGSAIGKVVQDREASLALAAMLTQKQRIAEVKGQLGEAHGAVDTSFAVMSNTSDFKLQQAKNEVESARSRMLADVKPALDGAVAGATGLASQFPKLTTVAMEASTAIGVMAAAAAAYGGAGVLMGRGGAGGVGRPRDEHGRFIKPEAGAAGSATGRAGAFKAGAKAGGLLALAGAGVNAVMTESSDMSRAEKNAAHMGTAGGAVGTMAGTAVGAALGSVVPVVGTAIGGVLGGMAGGWLGDMLGQKLGDLIFKDESTVRVESVVQVDGRELARAVNEVNGRDAARR</sequence>
<dbReference type="Pfam" id="PF10145">
    <property type="entry name" value="PhageMin_Tail"/>
    <property type="match status" value="1"/>
</dbReference>
<dbReference type="PaxDb" id="882-DVU_2721"/>
<dbReference type="SMR" id="Q727Y3"/>
<dbReference type="PATRIC" id="fig|882.5.peg.2461"/>
<proteinExistence type="predicted"/>
<keyword evidence="3" id="KW-1185">Reference proteome</keyword>
<dbReference type="OrthoDB" id="8019720at2"/>
<dbReference type="KEGG" id="dvu:DVU_2721"/>
<gene>
    <name evidence="2" type="ordered locus">DVU_2721</name>
</gene>
<feature type="domain" description="Phage tail tape measure protein" evidence="1">
    <location>
        <begin position="152"/>
        <end position="333"/>
    </location>
</feature>
<dbReference type="InterPro" id="IPR010090">
    <property type="entry name" value="Phage_tape_meas"/>
</dbReference>
<dbReference type="eggNOG" id="COG5283">
    <property type="taxonomic scope" value="Bacteria"/>
</dbReference>
<dbReference type="HOGENOM" id="CLU_028327_0_0_7"/>